<dbReference type="PROSITE" id="PS50949">
    <property type="entry name" value="HTH_GNTR"/>
    <property type="match status" value="1"/>
</dbReference>
<dbReference type="Proteomes" id="UP000634134">
    <property type="component" value="Unassembled WGS sequence"/>
</dbReference>
<keyword evidence="6" id="KW-1185">Reference proteome</keyword>
<comment type="caution">
    <text evidence="5">The sequence shown here is derived from an EMBL/GenBank/DDBJ whole genome shotgun (WGS) entry which is preliminary data.</text>
</comment>
<dbReference type="InterPro" id="IPR036390">
    <property type="entry name" value="WH_DNA-bd_sf"/>
</dbReference>
<dbReference type="InterPro" id="IPR013325">
    <property type="entry name" value="RNA_pol_sigma_r2"/>
</dbReference>
<name>A0ABR9WEL5_9BACT</name>
<dbReference type="InterPro" id="IPR000524">
    <property type="entry name" value="Tscrpt_reg_HTH_GntR"/>
</dbReference>
<dbReference type="SUPFAM" id="SSF88659">
    <property type="entry name" value="Sigma3 and sigma4 domains of RNA polymerase sigma factors"/>
    <property type="match status" value="1"/>
</dbReference>
<dbReference type="InterPro" id="IPR013324">
    <property type="entry name" value="RNA_pol_sigma_r3/r4-like"/>
</dbReference>
<evidence type="ECO:0000256" key="3">
    <source>
        <dbReference type="ARBA" id="ARBA00023163"/>
    </source>
</evidence>
<dbReference type="SUPFAM" id="SSF46785">
    <property type="entry name" value="Winged helix' DNA-binding domain"/>
    <property type="match status" value="1"/>
</dbReference>
<dbReference type="SUPFAM" id="SSF88946">
    <property type="entry name" value="Sigma2 domain of RNA polymerase sigma factors"/>
    <property type="match status" value="1"/>
</dbReference>
<evidence type="ECO:0000259" key="4">
    <source>
        <dbReference type="PROSITE" id="PS50949"/>
    </source>
</evidence>
<accession>A0ABR9WEL5</accession>
<gene>
    <name evidence="5" type="ORF">IEE83_16905</name>
</gene>
<keyword evidence="1" id="KW-0805">Transcription regulation</keyword>
<dbReference type="InterPro" id="IPR014284">
    <property type="entry name" value="RNA_pol_sigma-70_dom"/>
</dbReference>
<sequence>MLNRLESQIPFHVRSSFLKNPESGLGMLFKQFYNPYCRYATQIVNSTFVAEELVKNVFFQYYRTKAFNRLHVDFLDYLLKSVKNECYTYLNLQTGKHAAFVNSIDSPTISFVSQLGSTDHYTNLLSRLSETIQQLSAQNQQIFSLSWYDNKNYLEIGQKLNISPKSAEIQLLNIIKRLTSTPIAVKSSADKKSPSVVPDVNLEERIIDKGYRARIRYIKNSKFEKIFYFNENSRLIKPKQIVLSILKALGENLVVNGDRMPSIDVLSTYMKVSRDKVQKAYMELREIGILTAIHGNGYFIFKPSRWDEIVKGIDFENLILREDYQRLIQSLK</sequence>
<feature type="domain" description="HTH gntR-type" evidence="4">
    <location>
        <begin position="235"/>
        <end position="303"/>
    </location>
</feature>
<evidence type="ECO:0000256" key="2">
    <source>
        <dbReference type="ARBA" id="ARBA00023125"/>
    </source>
</evidence>
<dbReference type="InterPro" id="IPR036388">
    <property type="entry name" value="WH-like_DNA-bd_sf"/>
</dbReference>
<protein>
    <submittedName>
        <fullName evidence="5">Sigma-70 family RNA polymerase sigma factor</fullName>
    </submittedName>
</protein>
<reference evidence="6" key="1">
    <citation type="submission" date="2023-07" db="EMBL/GenBank/DDBJ databases">
        <title>Dyadobacter sp. nov 'subterranea' isolated from contaminted grondwater.</title>
        <authorList>
            <person name="Szabo I."/>
            <person name="Al-Omari J."/>
            <person name="Szerdahelyi S.G."/>
            <person name="Rado J."/>
        </authorList>
    </citation>
    <scope>NUCLEOTIDE SEQUENCE [LARGE SCALE GENOMIC DNA]</scope>
    <source>
        <strain evidence="6">UP-52</strain>
    </source>
</reference>
<organism evidence="5 6">
    <name type="scientific">Dyadobacter subterraneus</name>
    <dbReference type="NCBI Taxonomy" id="2773304"/>
    <lineage>
        <taxon>Bacteria</taxon>
        <taxon>Pseudomonadati</taxon>
        <taxon>Bacteroidota</taxon>
        <taxon>Cytophagia</taxon>
        <taxon>Cytophagales</taxon>
        <taxon>Spirosomataceae</taxon>
        <taxon>Dyadobacter</taxon>
    </lineage>
</organism>
<dbReference type="EMBL" id="JACYGY010000001">
    <property type="protein sequence ID" value="MBE9463569.1"/>
    <property type="molecule type" value="Genomic_DNA"/>
</dbReference>
<dbReference type="Pfam" id="PF00392">
    <property type="entry name" value="GntR"/>
    <property type="match status" value="1"/>
</dbReference>
<dbReference type="Gene3D" id="1.10.10.10">
    <property type="entry name" value="Winged helix-like DNA-binding domain superfamily/Winged helix DNA-binding domain"/>
    <property type="match status" value="1"/>
</dbReference>
<keyword evidence="2" id="KW-0238">DNA-binding</keyword>
<dbReference type="RefSeq" id="WP_194121691.1">
    <property type="nucleotide sequence ID" value="NZ_JACYGY010000001.1"/>
</dbReference>
<evidence type="ECO:0000313" key="6">
    <source>
        <dbReference type="Proteomes" id="UP000634134"/>
    </source>
</evidence>
<proteinExistence type="predicted"/>
<dbReference type="NCBIfam" id="TIGR02937">
    <property type="entry name" value="sigma70-ECF"/>
    <property type="match status" value="1"/>
</dbReference>
<keyword evidence="3" id="KW-0804">Transcription</keyword>
<evidence type="ECO:0000256" key="1">
    <source>
        <dbReference type="ARBA" id="ARBA00023015"/>
    </source>
</evidence>
<evidence type="ECO:0000313" key="5">
    <source>
        <dbReference type="EMBL" id="MBE9463569.1"/>
    </source>
</evidence>